<comment type="caution">
    <text evidence="2">The sequence shown here is derived from an EMBL/GenBank/DDBJ whole genome shotgun (WGS) entry which is preliminary data.</text>
</comment>
<dbReference type="RefSeq" id="WP_380555702.1">
    <property type="nucleotide sequence ID" value="NZ_JBHEZY010000010.1"/>
</dbReference>
<keyword evidence="1" id="KW-1133">Transmembrane helix</keyword>
<proteinExistence type="predicted"/>
<evidence type="ECO:0000256" key="1">
    <source>
        <dbReference type="SAM" id="Phobius"/>
    </source>
</evidence>
<evidence type="ECO:0000313" key="3">
    <source>
        <dbReference type="Proteomes" id="UP001592530"/>
    </source>
</evidence>
<evidence type="ECO:0000313" key="2">
    <source>
        <dbReference type="EMBL" id="MFC1433592.1"/>
    </source>
</evidence>
<feature type="transmembrane region" description="Helical" evidence="1">
    <location>
        <begin position="63"/>
        <end position="83"/>
    </location>
</feature>
<keyword evidence="1" id="KW-0472">Membrane</keyword>
<sequence>MTITYIHLSDHMASRFIFFVVKQLLYSERRFTALPLIRVKCKVPATDAGFRSRNRRTKGASPVKRVLSIIIALAAMMVGFVAVGPSSASASGYGCSGNLVTTRYIGSIGETYIYWDGTYDCAVTVDNAKNAKNIYIDLIECTGDVSQTACPEAASKVDGDTELYHWYAGPVKVYGVHHCIQLVAIITTTDGSKQADVDGTGFDCG</sequence>
<accession>A0ABV6X605</accession>
<reference evidence="2 3" key="1">
    <citation type="submission" date="2024-09" db="EMBL/GenBank/DDBJ databases">
        <authorList>
            <person name="Lee S.D."/>
        </authorList>
    </citation>
    <scope>NUCLEOTIDE SEQUENCE [LARGE SCALE GENOMIC DNA]</scope>
    <source>
        <strain evidence="2 3">N1-3</strain>
    </source>
</reference>
<keyword evidence="1" id="KW-0812">Transmembrane</keyword>
<protein>
    <submittedName>
        <fullName evidence="2">Uncharacterized protein</fullName>
    </submittedName>
</protein>
<dbReference type="EMBL" id="JBHEZY010000010">
    <property type="protein sequence ID" value="MFC1433592.1"/>
    <property type="molecule type" value="Genomic_DNA"/>
</dbReference>
<organism evidence="2 3">
    <name type="scientific">Streptacidiphilus alkalitolerans</name>
    <dbReference type="NCBI Taxonomy" id="3342712"/>
    <lineage>
        <taxon>Bacteria</taxon>
        <taxon>Bacillati</taxon>
        <taxon>Actinomycetota</taxon>
        <taxon>Actinomycetes</taxon>
        <taxon>Kitasatosporales</taxon>
        <taxon>Streptomycetaceae</taxon>
        <taxon>Streptacidiphilus</taxon>
    </lineage>
</organism>
<name>A0ABV6X605_9ACTN</name>
<dbReference type="Proteomes" id="UP001592530">
    <property type="component" value="Unassembled WGS sequence"/>
</dbReference>
<gene>
    <name evidence="2" type="ORF">ACEZDB_23375</name>
</gene>